<feature type="region of interest" description="Disordered" evidence="1">
    <location>
        <begin position="1"/>
        <end position="64"/>
    </location>
</feature>
<keyword evidence="2" id="KW-0812">Transmembrane</keyword>
<evidence type="ECO:0000313" key="4">
    <source>
        <dbReference type="Proteomes" id="UP001063166"/>
    </source>
</evidence>
<name>A0A9P3PK13_LYOSH</name>
<feature type="compositionally biased region" description="Basic and acidic residues" evidence="1">
    <location>
        <begin position="1"/>
        <end position="10"/>
    </location>
</feature>
<dbReference type="OrthoDB" id="5570013at2759"/>
<evidence type="ECO:0000313" key="3">
    <source>
        <dbReference type="EMBL" id="GLB37340.1"/>
    </source>
</evidence>
<reference evidence="3" key="1">
    <citation type="submission" date="2022-07" db="EMBL/GenBank/DDBJ databases">
        <title>The genome of Lyophyllum shimeji provides insight into the initial evolution of ectomycorrhizal fungal genome.</title>
        <authorList>
            <person name="Kobayashi Y."/>
            <person name="Shibata T."/>
            <person name="Hirakawa H."/>
            <person name="Shigenobu S."/>
            <person name="Nishiyama T."/>
            <person name="Yamada A."/>
            <person name="Hasebe M."/>
            <person name="Kawaguchi M."/>
        </authorList>
    </citation>
    <scope>NUCLEOTIDE SEQUENCE</scope>
    <source>
        <strain evidence="3">AT787</strain>
    </source>
</reference>
<keyword evidence="4" id="KW-1185">Reference proteome</keyword>
<keyword evidence="2" id="KW-0472">Membrane</keyword>
<sequence>MIISGEDTKLISKGANNADNSSSPASANRRGGSSDPPPSYQAAQIPPSQSHIPPQGYAIPQQPGYRQSPRRRFWRAFMVAILIWILLTLLVRSTYDFARWGRRYVQNVWRGDFPVPANIILSHCVSGTDWADAPHPDHLNTQDSNLSTSRFPYASRTLFELPLSYKTLFLLARGSQTYGTVNVITSDEVTDVAKVYFTVNYYSEYLRDQGVKVCLIKRASNEIGVGFFTRQWYGADHGLYYDATVVLPATRNRKAPLQVTNFETDVPNTSHRLGDLTGVNFAQIDLKGSNAPISAQSFFADTAILRTSNSPITGVYNTSRSLTLKTSNSPIQVDVGVHNERKYVSELLMHTTNGKLDSRVSLTSPNQQGGRYLVAATTSNSPLAVKFQTSPLDSTLKLVAGTSNSPALVSLDPAYEGTFSLSTSNYSPLLNRRTVEDPSGKGRKRVVQARNYSRGVLKGSVSWSARAGSGTVEVKSSNSSVTLEL</sequence>
<accession>A0A9P3PK13</accession>
<dbReference type="AlphaFoldDB" id="A0A9P3PK13"/>
<dbReference type="Proteomes" id="UP001063166">
    <property type="component" value="Unassembled WGS sequence"/>
</dbReference>
<evidence type="ECO:0000256" key="2">
    <source>
        <dbReference type="SAM" id="Phobius"/>
    </source>
</evidence>
<feature type="compositionally biased region" description="Low complexity" evidence="1">
    <location>
        <begin position="44"/>
        <end position="55"/>
    </location>
</feature>
<feature type="compositionally biased region" description="Low complexity" evidence="1">
    <location>
        <begin position="14"/>
        <end position="34"/>
    </location>
</feature>
<evidence type="ECO:0000256" key="1">
    <source>
        <dbReference type="SAM" id="MobiDB-lite"/>
    </source>
</evidence>
<dbReference type="EMBL" id="BRPK01000004">
    <property type="protein sequence ID" value="GLB37340.1"/>
    <property type="molecule type" value="Genomic_DNA"/>
</dbReference>
<keyword evidence="2" id="KW-1133">Transmembrane helix</keyword>
<gene>
    <name evidence="3" type="ORF">LshimejAT787_0403910</name>
</gene>
<protein>
    <submittedName>
        <fullName evidence="3">Expressed protein</fullName>
    </submittedName>
</protein>
<proteinExistence type="predicted"/>
<comment type="caution">
    <text evidence="3">The sequence shown here is derived from an EMBL/GenBank/DDBJ whole genome shotgun (WGS) entry which is preliminary data.</text>
</comment>
<organism evidence="3 4">
    <name type="scientific">Lyophyllum shimeji</name>
    <name type="common">Hon-shimeji</name>
    <name type="synonym">Tricholoma shimeji</name>
    <dbReference type="NCBI Taxonomy" id="47721"/>
    <lineage>
        <taxon>Eukaryota</taxon>
        <taxon>Fungi</taxon>
        <taxon>Dikarya</taxon>
        <taxon>Basidiomycota</taxon>
        <taxon>Agaricomycotina</taxon>
        <taxon>Agaricomycetes</taxon>
        <taxon>Agaricomycetidae</taxon>
        <taxon>Agaricales</taxon>
        <taxon>Tricholomatineae</taxon>
        <taxon>Lyophyllaceae</taxon>
        <taxon>Lyophyllum</taxon>
    </lineage>
</organism>
<feature type="transmembrane region" description="Helical" evidence="2">
    <location>
        <begin position="73"/>
        <end position="91"/>
    </location>
</feature>